<accession>L7VKL1</accession>
<protein>
    <recommendedName>
        <fullName evidence="8">LemA family protein</fullName>
    </recommendedName>
</protein>
<gene>
    <name evidence="6" type="ordered locus">Cst_c16610</name>
</gene>
<dbReference type="KEGG" id="css:Cst_c16610"/>
<dbReference type="PANTHER" id="PTHR34478:SF2">
    <property type="entry name" value="MEMBRANE PROTEIN"/>
    <property type="match status" value="1"/>
</dbReference>
<reference evidence="6 7" key="1">
    <citation type="journal article" date="2013" name="Genome Announc.">
        <title>Complete genome sequence of Clostridium stercorarium subsp. stercorarium strain DSM 8532, a thermophilic degrader of plant cell wall fibers.</title>
        <authorList>
            <person name="Poehlein A."/>
            <person name="Zverlov V.V."/>
            <person name="Daniel R."/>
            <person name="Schwarz W.H."/>
            <person name="Liebl W."/>
        </authorList>
    </citation>
    <scope>NUCLEOTIDE SEQUENCE [LARGE SCALE GENOMIC DNA]</scope>
    <source>
        <strain evidence="7">ATCC 35414 / DSM 8532 / NCIMB 11754</strain>
    </source>
</reference>
<organism evidence="6 7">
    <name type="scientific">Thermoclostridium stercorarium (strain ATCC 35414 / DSM 8532 / NCIMB 11754)</name>
    <name type="common">Clostridium stercorarium</name>
    <dbReference type="NCBI Taxonomy" id="1121335"/>
    <lineage>
        <taxon>Bacteria</taxon>
        <taxon>Bacillati</taxon>
        <taxon>Bacillota</taxon>
        <taxon>Clostridia</taxon>
        <taxon>Eubacteriales</taxon>
        <taxon>Oscillospiraceae</taxon>
        <taxon>Thermoclostridium</taxon>
    </lineage>
</organism>
<dbReference type="SUPFAM" id="SSF140478">
    <property type="entry name" value="LemA-like"/>
    <property type="match status" value="1"/>
</dbReference>
<dbReference type="AlphaFoldDB" id="L7VKL1"/>
<dbReference type="InterPro" id="IPR007156">
    <property type="entry name" value="MamQ_LemA"/>
</dbReference>
<dbReference type="InterPro" id="IPR023353">
    <property type="entry name" value="LemA-like_dom_sf"/>
</dbReference>
<keyword evidence="7" id="KW-1185">Reference proteome</keyword>
<comment type="similarity">
    <text evidence="2">Belongs to the LemA family.</text>
</comment>
<dbReference type="Gene3D" id="1.20.1440.20">
    <property type="entry name" value="LemA-like domain"/>
    <property type="match status" value="1"/>
</dbReference>
<keyword evidence="4" id="KW-1133">Transmembrane helix</keyword>
<evidence type="ECO:0000256" key="1">
    <source>
        <dbReference type="ARBA" id="ARBA00004167"/>
    </source>
</evidence>
<dbReference type="Proteomes" id="UP000011220">
    <property type="component" value="Chromosome"/>
</dbReference>
<sequence>MDYNNAARNYNTAIRRFPMVLVAKIFGFERYEYFEASENVKQAPEVKF</sequence>
<comment type="subcellular location">
    <subcellularLocation>
        <location evidence="1">Membrane</location>
        <topology evidence="1">Single-pass membrane protein</topology>
    </subcellularLocation>
</comment>
<evidence type="ECO:0000313" key="6">
    <source>
        <dbReference type="EMBL" id="AGC68645.1"/>
    </source>
</evidence>
<evidence type="ECO:0000256" key="2">
    <source>
        <dbReference type="ARBA" id="ARBA00008854"/>
    </source>
</evidence>
<keyword evidence="5" id="KW-0472">Membrane</keyword>
<proteinExistence type="inferred from homology"/>
<evidence type="ECO:0008006" key="8">
    <source>
        <dbReference type="Google" id="ProtNLM"/>
    </source>
</evidence>
<dbReference type="GO" id="GO:0016020">
    <property type="term" value="C:membrane"/>
    <property type="evidence" value="ECO:0007669"/>
    <property type="project" value="UniProtKB-SubCell"/>
</dbReference>
<evidence type="ECO:0000313" key="7">
    <source>
        <dbReference type="Proteomes" id="UP000011220"/>
    </source>
</evidence>
<evidence type="ECO:0000256" key="5">
    <source>
        <dbReference type="ARBA" id="ARBA00023136"/>
    </source>
</evidence>
<dbReference type="Pfam" id="PF04011">
    <property type="entry name" value="LemA"/>
    <property type="match status" value="1"/>
</dbReference>
<name>L7VKL1_THES1</name>
<dbReference type="EMBL" id="CP004044">
    <property type="protein sequence ID" value="AGC68645.1"/>
    <property type="molecule type" value="Genomic_DNA"/>
</dbReference>
<dbReference type="STRING" id="1121335.Cst_c16610"/>
<keyword evidence="3" id="KW-0812">Transmembrane</keyword>
<dbReference type="PATRIC" id="fig|1121335.3.peg.1645"/>
<dbReference type="PANTHER" id="PTHR34478">
    <property type="entry name" value="PROTEIN LEMA"/>
    <property type="match status" value="1"/>
</dbReference>
<evidence type="ECO:0000256" key="4">
    <source>
        <dbReference type="ARBA" id="ARBA00022989"/>
    </source>
</evidence>
<evidence type="ECO:0000256" key="3">
    <source>
        <dbReference type="ARBA" id="ARBA00022692"/>
    </source>
</evidence>